<dbReference type="VEuPathDB" id="FungiDB:I7I52_08861"/>
<evidence type="ECO:0000313" key="2">
    <source>
        <dbReference type="EMBL" id="KAG5298785.1"/>
    </source>
</evidence>
<gene>
    <name evidence="2" type="ORF">I7I52_08861</name>
</gene>
<accession>A0A8H7Z041</accession>
<dbReference type="Proteomes" id="UP000670092">
    <property type="component" value="Unassembled WGS sequence"/>
</dbReference>
<sequence>MESACQSACQPACQSACQPVCQSACQSVCQSANQMSILFLHLNLLNPCLYLLLWQILSCLLSYSNSFCIILRSFFSCCSALHPGPSCLNCIEIR</sequence>
<keyword evidence="1" id="KW-0472">Membrane</keyword>
<protein>
    <submittedName>
        <fullName evidence="2">Uncharacterized protein</fullName>
    </submittedName>
</protein>
<dbReference type="EMBL" id="JAEVHI010000002">
    <property type="protein sequence ID" value="KAG5298785.1"/>
    <property type="molecule type" value="Genomic_DNA"/>
</dbReference>
<feature type="transmembrane region" description="Helical" evidence="1">
    <location>
        <begin position="44"/>
        <end position="63"/>
    </location>
</feature>
<dbReference type="AlphaFoldDB" id="A0A8H7Z041"/>
<comment type="caution">
    <text evidence="2">The sequence shown here is derived from an EMBL/GenBank/DDBJ whole genome shotgun (WGS) entry which is preliminary data.</text>
</comment>
<evidence type="ECO:0000256" key="1">
    <source>
        <dbReference type="SAM" id="Phobius"/>
    </source>
</evidence>
<evidence type="ECO:0000313" key="3">
    <source>
        <dbReference type="Proteomes" id="UP000670092"/>
    </source>
</evidence>
<name>A0A8H7Z041_AJECA</name>
<organism evidence="2 3">
    <name type="scientific">Ajellomyces capsulatus</name>
    <name type="common">Darling's disease fungus</name>
    <name type="synonym">Histoplasma capsulatum</name>
    <dbReference type="NCBI Taxonomy" id="5037"/>
    <lineage>
        <taxon>Eukaryota</taxon>
        <taxon>Fungi</taxon>
        <taxon>Dikarya</taxon>
        <taxon>Ascomycota</taxon>
        <taxon>Pezizomycotina</taxon>
        <taxon>Eurotiomycetes</taxon>
        <taxon>Eurotiomycetidae</taxon>
        <taxon>Onygenales</taxon>
        <taxon>Ajellomycetaceae</taxon>
        <taxon>Histoplasma</taxon>
    </lineage>
</organism>
<reference evidence="2 3" key="1">
    <citation type="submission" date="2021-01" db="EMBL/GenBank/DDBJ databases">
        <title>Chromosome-level genome assembly of a human fungal pathogen reveals clustering of transcriptionally co-regulated genes.</title>
        <authorList>
            <person name="Voorhies M."/>
            <person name="Cohen S."/>
            <person name="Shea T.P."/>
            <person name="Petrus S."/>
            <person name="Munoz J.F."/>
            <person name="Poplawski S."/>
            <person name="Goldman W.E."/>
            <person name="Michael T."/>
            <person name="Cuomo C.A."/>
            <person name="Sil A."/>
            <person name="Beyhan S."/>
        </authorList>
    </citation>
    <scope>NUCLEOTIDE SEQUENCE [LARGE SCALE GENOMIC DNA]</scope>
    <source>
        <strain evidence="2 3">G184AR</strain>
    </source>
</reference>
<proteinExistence type="predicted"/>
<keyword evidence="1" id="KW-0812">Transmembrane</keyword>
<keyword evidence="1" id="KW-1133">Transmembrane helix</keyword>